<keyword evidence="5" id="KW-1185">Reference proteome</keyword>
<dbReference type="PANTHER" id="PTHR47122">
    <property type="entry name" value="MYB-LIKE DNA-BINDING DOMAIN CONTAINING PROTEIN, EXPRESSED"/>
    <property type="match status" value="1"/>
</dbReference>
<feature type="domain" description="Myb-like" evidence="2">
    <location>
        <begin position="892"/>
        <end position="939"/>
    </location>
</feature>
<sequence>MLGNWRENSNSWSMIDAYNNTSMCASSEVASGLSYNNALIEEDGTFNPASEDDIMEIKDLLAEPESVTISMDALLYYNNECLEKCLGIGDCSGSAHQDNHLKSDTGTIQSDIPLYHNDIANANGVKEEDLHVTGDLSSADTKYTARFPKLEYTYEGLRSVILSLDTSFSGLNERVIDNSEALVLSAGTINPVPESTSDQNVLLLDKLTTHELHQAFSSIFGFETTIKDRMWLSSRILLGLQNFIEMEDGPGFLEREISSTEREDMHLKCSNNSSLESCSPGLSERVIDGAEALDLSPSTMNPVPESTSDQNVLTFDNMTTHELHQAFRSTFGLETTVEDRKWLISRISLGMQKFAEAEKGSGFLESGVSSMKHEDMHIRCNNDSHGANSSSESCSSGLNERVTESAETLDSSAGIIPVSESTSDQNVLLLDKLTTHELHQAFRIIFGLETTAKDRKWLISYISPCLRNFIETENGPGFLEREVSSTEREDMRLRCSNDSNGTNSSFESCSPGLGERVTDGTEALGLSAGTTNQVPESTSRQNVLLFDNMTTHELHQAFRSTFGLETAVKDRKWLINRISLGMQKFIELEDDSGFLESGVSSSKHEDMLLRCNNDSQGTTSSSESCSSGLSERETNGAKTLDLSAGTIPVSESTPDQNGDLLGKLTTEELHYAFRCTFGRETSVKDRKWLTNRFLNGLQNIVETENVSDLLEREISSAKHVDMHLRCSNEFLETSSSFASVGGNGAKPVYMTQTERITSLDIYKTSYSKVNQTGFELVNWRNSEAVKKRKRSWNPTRRCIEASDLKLKYSTEKLENRITSSKKNTFVLVHEDDLGDNRNDKSLSGPEHCSDLESSHSEWQGDMSESDDCISTVRARKDLTKKDLRRRKIHKVWTLSEVMQLIEGVSQHGVGRWSDIKRLLFPSSDHRTAVDLKDKWRNLLRASGALLKSKRKVYMEQKGSQLIIPESALQRVRELAIIYPYPRLYKLRHTPELHTGRVLLDIHKEVNEYIGRC</sequence>
<dbReference type="Pfam" id="PF00249">
    <property type="entry name" value="Myb_DNA-binding"/>
    <property type="match status" value="1"/>
</dbReference>
<proteinExistence type="predicted"/>
<gene>
    <name evidence="4" type="ORF">MKW94_018018</name>
</gene>
<organism evidence="4 5">
    <name type="scientific">Papaver nudicaule</name>
    <name type="common">Iceland poppy</name>
    <dbReference type="NCBI Taxonomy" id="74823"/>
    <lineage>
        <taxon>Eukaryota</taxon>
        <taxon>Viridiplantae</taxon>
        <taxon>Streptophyta</taxon>
        <taxon>Embryophyta</taxon>
        <taxon>Tracheophyta</taxon>
        <taxon>Spermatophyta</taxon>
        <taxon>Magnoliopsida</taxon>
        <taxon>Ranunculales</taxon>
        <taxon>Papaveraceae</taxon>
        <taxon>Papaveroideae</taxon>
        <taxon>Papaver</taxon>
    </lineage>
</organism>
<dbReference type="Gene3D" id="1.10.246.220">
    <property type="match status" value="1"/>
</dbReference>
<dbReference type="CDD" id="cd11660">
    <property type="entry name" value="SANT_TRF"/>
    <property type="match status" value="1"/>
</dbReference>
<evidence type="ECO:0000259" key="2">
    <source>
        <dbReference type="PROSITE" id="PS50090"/>
    </source>
</evidence>
<evidence type="ECO:0000313" key="4">
    <source>
        <dbReference type="EMBL" id="MCL7024923.1"/>
    </source>
</evidence>
<dbReference type="Proteomes" id="UP001177140">
    <property type="component" value="Unassembled WGS sequence"/>
</dbReference>
<dbReference type="InterPro" id="IPR001005">
    <property type="entry name" value="SANT/Myb"/>
</dbReference>
<dbReference type="InterPro" id="IPR017930">
    <property type="entry name" value="Myb_dom"/>
</dbReference>
<evidence type="ECO:0000259" key="3">
    <source>
        <dbReference type="PROSITE" id="PS51294"/>
    </source>
</evidence>
<dbReference type="InterPro" id="IPR009057">
    <property type="entry name" value="Homeodomain-like_sf"/>
</dbReference>
<evidence type="ECO:0000256" key="1">
    <source>
        <dbReference type="SAM" id="MobiDB-lite"/>
    </source>
</evidence>
<accession>A0AA41RZ81</accession>
<dbReference type="EMBL" id="JAJJMA010039677">
    <property type="protein sequence ID" value="MCL7024923.1"/>
    <property type="molecule type" value="Genomic_DNA"/>
</dbReference>
<reference evidence="4" key="1">
    <citation type="submission" date="2022-03" db="EMBL/GenBank/DDBJ databases">
        <title>A functionally conserved STORR gene fusion in Papaver species that diverged 16.8 million years ago.</title>
        <authorList>
            <person name="Catania T."/>
        </authorList>
    </citation>
    <scope>NUCLEOTIDE SEQUENCE</scope>
    <source>
        <strain evidence="4">S-191538</strain>
    </source>
</reference>
<feature type="region of interest" description="Disordered" evidence="1">
    <location>
        <begin position="836"/>
        <end position="863"/>
    </location>
</feature>
<dbReference type="PROSITE" id="PS50090">
    <property type="entry name" value="MYB_LIKE"/>
    <property type="match status" value="1"/>
</dbReference>
<feature type="region of interest" description="Disordered" evidence="1">
    <location>
        <begin position="611"/>
        <end position="658"/>
    </location>
</feature>
<dbReference type="SUPFAM" id="SSF46689">
    <property type="entry name" value="Homeodomain-like"/>
    <property type="match status" value="1"/>
</dbReference>
<name>A0AA41RZ81_PAPNU</name>
<comment type="caution">
    <text evidence="4">The sequence shown here is derived from an EMBL/GenBank/DDBJ whole genome shotgun (WGS) entry which is preliminary data.</text>
</comment>
<dbReference type="SMART" id="SM00717">
    <property type="entry name" value="SANT"/>
    <property type="match status" value="1"/>
</dbReference>
<evidence type="ECO:0000313" key="5">
    <source>
        <dbReference type="Proteomes" id="UP001177140"/>
    </source>
</evidence>
<feature type="region of interest" description="Disordered" evidence="1">
    <location>
        <begin position="382"/>
        <end position="403"/>
    </location>
</feature>
<dbReference type="AlphaFoldDB" id="A0AA41RZ81"/>
<feature type="compositionally biased region" description="Low complexity" evidence="1">
    <location>
        <begin position="615"/>
        <end position="629"/>
    </location>
</feature>
<dbReference type="PROSITE" id="PS51294">
    <property type="entry name" value="HTH_MYB"/>
    <property type="match status" value="1"/>
</dbReference>
<feature type="domain" description="HTH myb-type" evidence="3">
    <location>
        <begin position="884"/>
        <end position="943"/>
    </location>
</feature>
<protein>
    <submittedName>
        <fullName evidence="4">Uncharacterized protein</fullName>
    </submittedName>
</protein>
<dbReference type="PANTHER" id="PTHR47122:SF8">
    <property type="entry name" value="MYB-LIKE DOMAIN-CONTAINING PROTEIN"/>
    <property type="match status" value="1"/>
</dbReference>